<feature type="transmembrane region" description="Helical" evidence="6">
    <location>
        <begin position="182"/>
        <end position="201"/>
    </location>
</feature>
<sequence length="203" mass="21977">MISQLIAMAAFALVTSISPGPVNILATVTGANYGYTRTIPHITGATFGFVSILFLLGFGLSQFIAEIPYLAKGMTYVGGSFLLYLAYKVTTQEPTTKSKDSEESKSAPSLLQGMMCQWLNPKAWIVSLAGISVFYTGQNVGLEVLLLFCGIFFVVCYISLSVWAILGVTISSVIETPKQFKLFNISMGLLLALTVLYTFFISS</sequence>
<gene>
    <name evidence="7" type="ORF">MRN70_05205</name>
</gene>
<evidence type="ECO:0000256" key="3">
    <source>
        <dbReference type="ARBA" id="ARBA00022692"/>
    </source>
</evidence>
<evidence type="ECO:0000256" key="2">
    <source>
        <dbReference type="ARBA" id="ARBA00022475"/>
    </source>
</evidence>
<evidence type="ECO:0000256" key="4">
    <source>
        <dbReference type="ARBA" id="ARBA00022989"/>
    </source>
</evidence>
<dbReference type="Pfam" id="PF01810">
    <property type="entry name" value="LysE"/>
    <property type="match status" value="1"/>
</dbReference>
<accession>A0AAU6SQG3</accession>
<evidence type="ECO:0000256" key="5">
    <source>
        <dbReference type="ARBA" id="ARBA00023136"/>
    </source>
</evidence>
<dbReference type="GO" id="GO:0033228">
    <property type="term" value="P:cysteine export across plasma membrane"/>
    <property type="evidence" value="ECO:0007669"/>
    <property type="project" value="TreeGrafter"/>
</dbReference>
<feature type="transmembrane region" description="Helical" evidence="6">
    <location>
        <begin position="144"/>
        <end position="170"/>
    </location>
</feature>
<protein>
    <submittedName>
        <fullName evidence="7">LysE family translocator</fullName>
    </submittedName>
</protein>
<evidence type="ECO:0000256" key="6">
    <source>
        <dbReference type="SAM" id="Phobius"/>
    </source>
</evidence>
<evidence type="ECO:0000256" key="1">
    <source>
        <dbReference type="ARBA" id="ARBA00004651"/>
    </source>
</evidence>
<dbReference type="GO" id="GO:0015171">
    <property type="term" value="F:amino acid transmembrane transporter activity"/>
    <property type="evidence" value="ECO:0007669"/>
    <property type="project" value="TreeGrafter"/>
</dbReference>
<keyword evidence="4 6" id="KW-1133">Transmembrane helix</keyword>
<dbReference type="EMBL" id="CP095338">
    <property type="protein sequence ID" value="XAG22206.1"/>
    <property type="molecule type" value="Genomic_DNA"/>
</dbReference>
<proteinExistence type="predicted"/>
<organism evidence="7">
    <name type="scientific">bacterium 19PA01SH03</name>
    <dbReference type="NCBI Taxonomy" id="2920705"/>
    <lineage>
        <taxon>Bacteria</taxon>
    </lineage>
</organism>
<dbReference type="InterPro" id="IPR001123">
    <property type="entry name" value="LeuE-type"/>
</dbReference>
<dbReference type="AlphaFoldDB" id="A0AAU6SQG3"/>
<keyword evidence="5 6" id="KW-0472">Membrane</keyword>
<dbReference type="GO" id="GO:0005886">
    <property type="term" value="C:plasma membrane"/>
    <property type="evidence" value="ECO:0007669"/>
    <property type="project" value="UniProtKB-SubCell"/>
</dbReference>
<evidence type="ECO:0000313" key="7">
    <source>
        <dbReference type="EMBL" id="XAG22206.1"/>
    </source>
</evidence>
<keyword evidence="2" id="KW-1003">Cell membrane</keyword>
<feature type="transmembrane region" description="Helical" evidence="6">
    <location>
        <begin position="42"/>
        <end position="60"/>
    </location>
</feature>
<comment type="subcellular location">
    <subcellularLocation>
        <location evidence="1">Cell membrane</location>
        <topology evidence="1">Multi-pass membrane protein</topology>
    </subcellularLocation>
</comment>
<name>A0AAU6SQG3_UNCXX</name>
<reference evidence="7" key="1">
    <citation type="submission" date="2022-03" db="EMBL/GenBank/DDBJ databases">
        <title>Sea Food Isolates.</title>
        <authorList>
            <person name="Li c."/>
        </authorList>
    </citation>
    <scope>NUCLEOTIDE SEQUENCE</scope>
    <source>
        <strain evidence="7">19PA01SH03</strain>
    </source>
</reference>
<keyword evidence="3 6" id="KW-0812">Transmembrane</keyword>
<dbReference type="PANTHER" id="PTHR30086:SF20">
    <property type="entry name" value="ARGININE EXPORTER PROTEIN ARGO-RELATED"/>
    <property type="match status" value="1"/>
</dbReference>
<dbReference type="PANTHER" id="PTHR30086">
    <property type="entry name" value="ARGININE EXPORTER PROTEIN ARGO"/>
    <property type="match status" value="1"/>
</dbReference>